<name>A0ABW4BFD2_9LACO</name>
<dbReference type="Gene3D" id="2.40.260.10">
    <property type="entry name" value="Sortase"/>
    <property type="match status" value="1"/>
</dbReference>
<dbReference type="SUPFAM" id="SSF63817">
    <property type="entry name" value="Sortase"/>
    <property type="match status" value="1"/>
</dbReference>
<dbReference type="RefSeq" id="WP_204118201.1">
    <property type="nucleotide sequence ID" value="NZ_BOLV01000003.1"/>
</dbReference>
<evidence type="ECO:0000313" key="6">
    <source>
        <dbReference type="Proteomes" id="UP001597199"/>
    </source>
</evidence>
<evidence type="ECO:0000256" key="1">
    <source>
        <dbReference type="ARBA" id="ARBA00022670"/>
    </source>
</evidence>
<keyword evidence="4" id="KW-0812">Transmembrane</keyword>
<protein>
    <submittedName>
        <fullName evidence="5">Class A sortase</fullName>
    </submittedName>
</protein>
<proteinExistence type="predicted"/>
<keyword evidence="2" id="KW-0378">Hydrolase</keyword>
<keyword evidence="4" id="KW-0472">Membrane</keyword>
<dbReference type="Proteomes" id="UP001597199">
    <property type="component" value="Unassembled WGS sequence"/>
</dbReference>
<keyword evidence="4" id="KW-1133">Transmembrane helix</keyword>
<keyword evidence="1" id="KW-0645">Protease</keyword>
<dbReference type="InterPro" id="IPR005754">
    <property type="entry name" value="Sortase"/>
</dbReference>
<evidence type="ECO:0000256" key="2">
    <source>
        <dbReference type="ARBA" id="ARBA00022801"/>
    </source>
</evidence>
<keyword evidence="3" id="KW-0788">Thiol protease</keyword>
<dbReference type="Pfam" id="PF04203">
    <property type="entry name" value="Sortase"/>
    <property type="match status" value="1"/>
</dbReference>
<feature type="transmembrane region" description="Helical" evidence="4">
    <location>
        <begin position="250"/>
        <end position="270"/>
    </location>
</feature>
<dbReference type="CDD" id="cd06165">
    <property type="entry name" value="Sortase_A"/>
    <property type="match status" value="1"/>
</dbReference>
<keyword evidence="6" id="KW-1185">Reference proteome</keyword>
<reference evidence="6" key="1">
    <citation type="journal article" date="2019" name="Int. J. Syst. Evol. Microbiol.">
        <title>The Global Catalogue of Microorganisms (GCM) 10K type strain sequencing project: providing services to taxonomists for standard genome sequencing and annotation.</title>
        <authorList>
            <consortium name="The Broad Institute Genomics Platform"/>
            <consortium name="The Broad Institute Genome Sequencing Center for Infectious Disease"/>
            <person name="Wu L."/>
            <person name="Ma J."/>
        </authorList>
    </citation>
    <scope>NUCLEOTIDE SEQUENCE [LARGE SCALE GENOMIC DNA]</scope>
    <source>
        <strain evidence="6">CCM 9110</strain>
    </source>
</reference>
<evidence type="ECO:0000313" key="5">
    <source>
        <dbReference type="EMBL" id="MFD1399009.1"/>
    </source>
</evidence>
<organism evidence="5 6">
    <name type="scientific">Lacticaseibacillus suilingensis</name>
    <dbReference type="NCBI Taxonomy" id="2799577"/>
    <lineage>
        <taxon>Bacteria</taxon>
        <taxon>Bacillati</taxon>
        <taxon>Bacillota</taxon>
        <taxon>Bacilli</taxon>
        <taxon>Lactobacillales</taxon>
        <taxon>Lactobacillaceae</taxon>
        <taxon>Lacticaseibacillus</taxon>
    </lineage>
</organism>
<dbReference type="EMBL" id="JBHTOA010000030">
    <property type="protein sequence ID" value="MFD1399009.1"/>
    <property type="molecule type" value="Genomic_DNA"/>
</dbReference>
<evidence type="ECO:0000256" key="3">
    <source>
        <dbReference type="ARBA" id="ARBA00022807"/>
    </source>
</evidence>
<dbReference type="InterPro" id="IPR042007">
    <property type="entry name" value="Sortase_A"/>
</dbReference>
<gene>
    <name evidence="5" type="ORF">ACFQ41_06780</name>
</gene>
<comment type="caution">
    <text evidence="5">The sequence shown here is derived from an EMBL/GenBank/DDBJ whole genome shotgun (WGS) entry which is preliminary data.</text>
</comment>
<sequence length="277" mass="30189">MRKRWLWFLPAALMLVAILTAGGLVWRNLATPPALDVQAMQAKAQAPKAPNGPAKISEVSAITYVQAQTQAARLQQQSGYAALLIPSVAIKLPVFAQMTNLTLAAGVARYFPDRPLGVGNNVFAAHNFHGGGEVLLTALNRVKIGAAVYLTDSRQVYTYRVIDNRVVKETEIQVLAETKEDRVTLIRCEGPIGTAYRRVVVARRVATTKVAATKVHQQVSAPSKLSQWLVRQPWYSAFALLFLNGRITGWLWGLLLAFVSLMLLGGVGFVRQGTAAD</sequence>
<evidence type="ECO:0000256" key="4">
    <source>
        <dbReference type="SAM" id="Phobius"/>
    </source>
</evidence>
<dbReference type="NCBIfam" id="TIGR01076">
    <property type="entry name" value="sortase_fam"/>
    <property type="match status" value="1"/>
</dbReference>
<dbReference type="InterPro" id="IPR023365">
    <property type="entry name" value="Sortase_dom-sf"/>
</dbReference>
<accession>A0ABW4BFD2</accession>